<dbReference type="GO" id="GO:0005697">
    <property type="term" value="C:telomerase holoenzyme complex"/>
    <property type="evidence" value="ECO:0007669"/>
    <property type="project" value="TreeGrafter"/>
</dbReference>
<evidence type="ECO:0000313" key="4">
    <source>
        <dbReference type="Proteomes" id="UP000593570"/>
    </source>
</evidence>
<dbReference type="InterPro" id="IPR018834">
    <property type="entry name" value="DNA/RNA-bd_Est1-type"/>
</dbReference>
<evidence type="ECO:0000313" key="3">
    <source>
        <dbReference type="EMBL" id="KAF6514077.1"/>
    </source>
</evidence>
<sequence length="610" mass="69891">MAGTKDNRDRANGHQPEPQSLSHPHEPRRVYKSKPRNNTTAPKLWTYNDSLPPKEQGQVQCELRRSVRLRANRPHSMAQQSSRPPSNDNDSTSKMMRQPETRPISQDQLVAEVKGIYAGLVMVETKCIEVDNAQSSNTDTNSKLNNEQWQALIALHRTLLHEHHDFFLTSQHPSASPALQRLASKYAMPARMWRHGIQSFLELLRHRLPASREHMLTFLYLAFNMMALLCETAPAFEDTWIECLGDLGRYRMAIENNDIREREVWVGVSRHWYSKASDRSPTTGRLYHHLAILARPNALQQLYYYTKSLCVPIPFSSARESIMTLFNSTPSGGPTRLAPLDAAFVRAHGILFSGKPRDQLDEAIETFIGLLGPFIKKSPKQWLEKGYYTGISLACSLLGYGAESNVLMRAISKKPKETDVTMDGSTISEAIPDETFDLALHFATKTIKTVLKHQGDIHTLPFVHSILVFMDHMTRYPAAISSLEDKVPWKYIAFMLNTLLESCEPGYEIQSHFRLPRKNQLPRPLPEDFAMRGLLYSEDYFPNDWFQTDNIDDDEKYFELPSASEERKDRIISLGCRIATSEKWLCWDEEGRKFSVTEKYDITLLEEITI</sequence>
<dbReference type="AlphaFoldDB" id="A0A8H6GA19"/>
<dbReference type="GO" id="GO:0070034">
    <property type="term" value="F:telomerase RNA binding"/>
    <property type="evidence" value="ECO:0007669"/>
    <property type="project" value="TreeGrafter"/>
</dbReference>
<protein>
    <recommendedName>
        <fullName evidence="2">DNA/RNA-binding domain-containing protein</fullName>
    </recommendedName>
</protein>
<organism evidence="3 4">
    <name type="scientific">Fusarium oxysporum f. sp. conglutinans</name>
    <dbReference type="NCBI Taxonomy" id="100902"/>
    <lineage>
        <taxon>Eukaryota</taxon>
        <taxon>Fungi</taxon>
        <taxon>Dikarya</taxon>
        <taxon>Ascomycota</taxon>
        <taxon>Pezizomycotina</taxon>
        <taxon>Sordariomycetes</taxon>
        <taxon>Hypocreomycetidae</taxon>
        <taxon>Hypocreales</taxon>
        <taxon>Nectriaceae</taxon>
        <taxon>Fusarium</taxon>
        <taxon>Fusarium oxysporum species complex</taxon>
    </lineage>
</organism>
<dbReference type="Proteomes" id="UP000593570">
    <property type="component" value="Unassembled WGS sequence"/>
</dbReference>
<dbReference type="SUPFAM" id="SSF48452">
    <property type="entry name" value="TPR-like"/>
    <property type="match status" value="1"/>
</dbReference>
<feature type="region of interest" description="Disordered" evidence="1">
    <location>
        <begin position="1"/>
        <end position="107"/>
    </location>
</feature>
<dbReference type="GO" id="GO:0042162">
    <property type="term" value="F:telomeric DNA binding"/>
    <property type="evidence" value="ECO:0007669"/>
    <property type="project" value="TreeGrafter"/>
</dbReference>
<dbReference type="PANTHER" id="PTHR15696:SF0">
    <property type="entry name" value="TELOMERASE-BINDING PROTEIN EST1A"/>
    <property type="match status" value="1"/>
</dbReference>
<comment type="caution">
    <text evidence="3">The sequence shown here is derived from an EMBL/GenBank/DDBJ whole genome shotgun (WGS) entry which is preliminary data.</text>
</comment>
<dbReference type="PANTHER" id="PTHR15696">
    <property type="entry name" value="SMG-7 SUPPRESSOR WITH MORPHOLOGICAL EFFECT ON GENITALIA PROTEIN 7"/>
    <property type="match status" value="1"/>
</dbReference>
<dbReference type="EMBL" id="JACDXP010000016">
    <property type="protein sequence ID" value="KAF6514077.1"/>
    <property type="molecule type" value="Genomic_DNA"/>
</dbReference>
<dbReference type="GO" id="GO:0000184">
    <property type="term" value="P:nuclear-transcribed mRNA catabolic process, nonsense-mediated decay"/>
    <property type="evidence" value="ECO:0007669"/>
    <property type="project" value="TreeGrafter"/>
</dbReference>
<feature type="compositionally biased region" description="Basic and acidic residues" evidence="1">
    <location>
        <begin position="1"/>
        <end position="12"/>
    </location>
</feature>
<dbReference type="Gene3D" id="1.25.40.10">
    <property type="entry name" value="Tetratricopeptide repeat domain"/>
    <property type="match status" value="1"/>
</dbReference>
<dbReference type="Pfam" id="PF10373">
    <property type="entry name" value="EST1_DNA_bind"/>
    <property type="match status" value="1"/>
</dbReference>
<reference evidence="3 4" key="1">
    <citation type="journal article" date="2020" name="bioRxiv">
        <title>A chromosome-scale genome assembly for the Fusarium oxysporum strain Fo5176 to establish a model Arabidopsis-fungal pathosystem.</title>
        <authorList>
            <person name="Fokkens L."/>
            <person name="Guo L."/>
            <person name="Dora S."/>
            <person name="Wang B."/>
            <person name="Ye K."/>
            <person name="Sanchez-Rodriguez C."/>
            <person name="Croll D."/>
        </authorList>
    </citation>
    <scope>NUCLEOTIDE SEQUENCE [LARGE SCALE GENOMIC DNA]</scope>
    <source>
        <strain evidence="3 4">Fo5176</strain>
    </source>
</reference>
<accession>A0A8H6GA19</accession>
<dbReference type="FunFam" id="1.25.40.10:FF:000202">
    <property type="entry name" value="Unplaced genomic scaffold supercont1.7, whole genome shotgun sequence"/>
    <property type="match status" value="1"/>
</dbReference>
<feature type="compositionally biased region" description="Polar residues" evidence="1">
    <location>
        <begin position="77"/>
        <end position="95"/>
    </location>
</feature>
<name>A0A8H6GA19_FUSOX</name>
<evidence type="ECO:0000256" key="1">
    <source>
        <dbReference type="SAM" id="MobiDB-lite"/>
    </source>
</evidence>
<feature type="domain" description="DNA/RNA-binding" evidence="2">
    <location>
        <begin position="270"/>
        <end position="535"/>
    </location>
</feature>
<gene>
    <name evidence="3" type="ORF">HZS61_006333</name>
</gene>
<proteinExistence type="predicted"/>
<evidence type="ECO:0000259" key="2">
    <source>
        <dbReference type="Pfam" id="PF10373"/>
    </source>
</evidence>
<dbReference type="InterPro" id="IPR011990">
    <property type="entry name" value="TPR-like_helical_dom_sf"/>
</dbReference>
<dbReference type="InterPro" id="IPR045153">
    <property type="entry name" value="Est1/Ebs1-like"/>
</dbReference>